<dbReference type="STRING" id="469383.Cwoe_5630"/>
<name>D3F0V0_CONWI</name>
<evidence type="ECO:0000256" key="4">
    <source>
        <dbReference type="ARBA" id="ARBA00022840"/>
    </source>
</evidence>
<dbReference type="PROSITE" id="PS50893">
    <property type="entry name" value="ABC_TRANSPORTER_2"/>
    <property type="match status" value="1"/>
</dbReference>
<dbReference type="PROSITE" id="PS00211">
    <property type="entry name" value="ABC_TRANSPORTER_1"/>
    <property type="match status" value="1"/>
</dbReference>
<dbReference type="GO" id="GO:0046677">
    <property type="term" value="P:response to antibiotic"/>
    <property type="evidence" value="ECO:0007669"/>
    <property type="project" value="UniProtKB-KW"/>
</dbReference>
<reference evidence="7 8" key="1">
    <citation type="journal article" date="2010" name="Stand. Genomic Sci.">
        <title>Complete genome sequence of Conexibacter woesei type strain (ID131577).</title>
        <authorList>
            <person name="Pukall R."/>
            <person name="Lapidus A."/>
            <person name="Glavina Del Rio T."/>
            <person name="Copeland A."/>
            <person name="Tice H."/>
            <person name="Cheng J.-F."/>
            <person name="Lucas S."/>
            <person name="Chen F."/>
            <person name="Nolan M."/>
            <person name="Bruce D."/>
            <person name="Goodwin L."/>
            <person name="Pitluck S."/>
            <person name="Mavromatis K."/>
            <person name="Ivanova N."/>
            <person name="Ovchinnikova G."/>
            <person name="Pati A."/>
            <person name="Chen A."/>
            <person name="Palaniappan K."/>
            <person name="Land M."/>
            <person name="Hauser L."/>
            <person name="Chang Y.-J."/>
            <person name="Jeffries C.D."/>
            <person name="Chain P."/>
            <person name="Meincke L."/>
            <person name="Sims D."/>
            <person name="Brettin T."/>
            <person name="Detter J.C."/>
            <person name="Rohde M."/>
            <person name="Goeker M."/>
            <person name="Bristow J."/>
            <person name="Eisen J.A."/>
            <person name="Markowitz V."/>
            <person name="Kyrpides N.C."/>
            <person name="Klenk H.-P."/>
            <person name="Hugenholtz P."/>
        </authorList>
    </citation>
    <scope>NUCLEOTIDE SEQUENCE [LARGE SCALE GENOMIC DNA]</scope>
    <source>
        <strain evidence="8">DSM 14684 / CIP 108061 / JCM 11494 / NBRC 100937 / ID131577</strain>
    </source>
</reference>
<dbReference type="RefSeq" id="WP_012937085.1">
    <property type="nucleotide sequence ID" value="NC_013739.1"/>
</dbReference>
<dbReference type="CDD" id="cd03230">
    <property type="entry name" value="ABC_DR_subfamily_A"/>
    <property type="match status" value="1"/>
</dbReference>
<evidence type="ECO:0000256" key="2">
    <source>
        <dbReference type="ARBA" id="ARBA00022448"/>
    </source>
</evidence>
<dbReference type="Pfam" id="PF00005">
    <property type="entry name" value="ABC_tran"/>
    <property type="match status" value="1"/>
</dbReference>
<gene>
    <name evidence="7" type="ordered locus">Cwoe_5630</name>
</gene>
<dbReference type="GO" id="GO:0005886">
    <property type="term" value="C:plasma membrane"/>
    <property type="evidence" value="ECO:0007669"/>
    <property type="project" value="UniProtKB-SubCell"/>
</dbReference>
<evidence type="ECO:0000313" key="8">
    <source>
        <dbReference type="Proteomes" id="UP000008229"/>
    </source>
</evidence>
<dbReference type="eggNOG" id="COG1131">
    <property type="taxonomic scope" value="Bacteria"/>
</dbReference>
<dbReference type="InterPro" id="IPR050763">
    <property type="entry name" value="ABC_transporter_ATP-binding"/>
</dbReference>
<keyword evidence="5" id="KW-0046">Antibiotic resistance</keyword>
<protein>
    <submittedName>
        <fullName evidence="7">ABC transporter related protein</fullName>
    </submittedName>
</protein>
<proteinExistence type="predicted"/>
<dbReference type="PANTHER" id="PTHR42711:SF16">
    <property type="entry name" value="ABC TRANSPORTER ATP-BINDING PROTEIN"/>
    <property type="match status" value="1"/>
</dbReference>
<evidence type="ECO:0000313" key="7">
    <source>
        <dbReference type="EMBL" id="ADB54034.1"/>
    </source>
</evidence>
<reference evidence="8" key="2">
    <citation type="submission" date="2010-01" db="EMBL/GenBank/DDBJ databases">
        <title>The complete genome of Conexibacter woesei DSM 14684.</title>
        <authorList>
            <consortium name="US DOE Joint Genome Institute (JGI-PGF)"/>
            <person name="Lucas S."/>
            <person name="Copeland A."/>
            <person name="Lapidus A."/>
            <person name="Glavina del Rio T."/>
            <person name="Dalin E."/>
            <person name="Tice H."/>
            <person name="Bruce D."/>
            <person name="Goodwin L."/>
            <person name="Pitluck S."/>
            <person name="Kyrpides N."/>
            <person name="Mavromatis K."/>
            <person name="Ivanova N."/>
            <person name="Mikhailova N."/>
            <person name="Chertkov O."/>
            <person name="Brettin T."/>
            <person name="Detter J.C."/>
            <person name="Han C."/>
            <person name="Larimer F."/>
            <person name="Land M."/>
            <person name="Hauser L."/>
            <person name="Markowitz V."/>
            <person name="Cheng J.-F."/>
            <person name="Hugenholtz P."/>
            <person name="Woyke T."/>
            <person name="Wu D."/>
            <person name="Pukall R."/>
            <person name="Steenblock K."/>
            <person name="Schneider S."/>
            <person name="Klenk H.-P."/>
            <person name="Eisen J.A."/>
        </authorList>
    </citation>
    <scope>NUCLEOTIDE SEQUENCE [LARGE SCALE GENOMIC DNA]</scope>
    <source>
        <strain evidence="8">DSM 14684 / CIP 108061 / JCM 11494 / NBRC 100937 / ID131577</strain>
    </source>
</reference>
<dbReference type="EMBL" id="CP001854">
    <property type="protein sequence ID" value="ADB54034.1"/>
    <property type="molecule type" value="Genomic_DNA"/>
</dbReference>
<feature type="domain" description="ABC transporter" evidence="6">
    <location>
        <begin position="6"/>
        <end position="231"/>
    </location>
</feature>
<dbReference type="KEGG" id="cwo:Cwoe_5630"/>
<dbReference type="PANTHER" id="PTHR42711">
    <property type="entry name" value="ABC TRANSPORTER ATP-BINDING PROTEIN"/>
    <property type="match status" value="1"/>
</dbReference>
<dbReference type="AlphaFoldDB" id="D3F0V0"/>
<dbReference type="GO" id="GO:0005524">
    <property type="term" value="F:ATP binding"/>
    <property type="evidence" value="ECO:0007669"/>
    <property type="project" value="UniProtKB-KW"/>
</dbReference>
<keyword evidence="8" id="KW-1185">Reference proteome</keyword>
<comment type="subcellular location">
    <subcellularLocation>
        <location evidence="1">Cell membrane</location>
        <topology evidence="1">Peripheral membrane protein</topology>
    </subcellularLocation>
</comment>
<evidence type="ECO:0000256" key="5">
    <source>
        <dbReference type="ARBA" id="ARBA00023251"/>
    </source>
</evidence>
<dbReference type="InterPro" id="IPR017871">
    <property type="entry name" value="ABC_transporter-like_CS"/>
</dbReference>
<dbReference type="Gene3D" id="3.40.50.300">
    <property type="entry name" value="P-loop containing nucleotide triphosphate hydrolases"/>
    <property type="match status" value="1"/>
</dbReference>
<evidence type="ECO:0000256" key="1">
    <source>
        <dbReference type="ARBA" id="ARBA00004202"/>
    </source>
</evidence>
<dbReference type="InterPro" id="IPR003593">
    <property type="entry name" value="AAA+_ATPase"/>
</dbReference>
<sequence length="302" mass="32736">MDELAIEVHDLRCAYGDHVAVDRVDLTVARGELVALLGTNGAGKTTMLETIEGHRRPDAGNVRVLGLDPVRDRLKMLPRVGIMLQESGFSGELTTWETADLWRALRSRGGDPDAVLERLQLAHRRDVQVKQLSGGERRRLDLALAILGEPEVLFLDEPTTGLDPQSRRRTWEVVGALVAAGTAVLLTTHYLEEAEELADRIAILDGGRIAARGTMAELVAGMAATISFLHPSGAPSLPPLAGSVATRHGDEIVVTTPELQRDLRTLLAWADTHDLRLQRLRARDGSLDDVFDAVAVAEPVAA</sequence>
<keyword evidence="2" id="KW-0813">Transport</keyword>
<dbReference type="OrthoDB" id="9788837at2"/>
<accession>D3F0V0</accession>
<dbReference type="Proteomes" id="UP000008229">
    <property type="component" value="Chromosome"/>
</dbReference>
<dbReference type="InterPro" id="IPR027417">
    <property type="entry name" value="P-loop_NTPase"/>
</dbReference>
<keyword evidence="4" id="KW-0067">ATP-binding</keyword>
<evidence type="ECO:0000259" key="6">
    <source>
        <dbReference type="PROSITE" id="PS50893"/>
    </source>
</evidence>
<evidence type="ECO:0000256" key="3">
    <source>
        <dbReference type="ARBA" id="ARBA00022741"/>
    </source>
</evidence>
<dbReference type="HOGENOM" id="CLU_000604_1_2_11"/>
<dbReference type="SMART" id="SM00382">
    <property type="entry name" value="AAA"/>
    <property type="match status" value="1"/>
</dbReference>
<dbReference type="GO" id="GO:0016887">
    <property type="term" value="F:ATP hydrolysis activity"/>
    <property type="evidence" value="ECO:0007669"/>
    <property type="project" value="InterPro"/>
</dbReference>
<organism evidence="7 8">
    <name type="scientific">Conexibacter woesei (strain DSM 14684 / CCUG 47730 / CIP 108061 / JCM 11494 / NBRC 100937 / ID131577)</name>
    <dbReference type="NCBI Taxonomy" id="469383"/>
    <lineage>
        <taxon>Bacteria</taxon>
        <taxon>Bacillati</taxon>
        <taxon>Actinomycetota</taxon>
        <taxon>Thermoleophilia</taxon>
        <taxon>Solirubrobacterales</taxon>
        <taxon>Conexibacteraceae</taxon>
        <taxon>Conexibacter</taxon>
    </lineage>
</organism>
<keyword evidence="3" id="KW-0547">Nucleotide-binding</keyword>
<dbReference type="SUPFAM" id="SSF52540">
    <property type="entry name" value="P-loop containing nucleoside triphosphate hydrolases"/>
    <property type="match status" value="1"/>
</dbReference>
<dbReference type="InterPro" id="IPR003439">
    <property type="entry name" value="ABC_transporter-like_ATP-bd"/>
</dbReference>